<evidence type="ECO:0000313" key="1">
    <source>
        <dbReference type="EMBL" id="MDP9841311.1"/>
    </source>
</evidence>
<name>A0ABT9Q4K5_9ACTN</name>
<comment type="caution">
    <text evidence="1">The sequence shown here is derived from an EMBL/GenBank/DDBJ whole genome shotgun (WGS) entry which is preliminary data.</text>
</comment>
<organism evidence="1 2">
    <name type="scientific">Streptosporangium lutulentum</name>
    <dbReference type="NCBI Taxonomy" id="1461250"/>
    <lineage>
        <taxon>Bacteria</taxon>
        <taxon>Bacillati</taxon>
        <taxon>Actinomycetota</taxon>
        <taxon>Actinomycetes</taxon>
        <taxon>Streptosporangiales</taxon>
        <taxon>Streptosporangiaceae</taxon>
        <taxon>Streptosporangium</taxon>
    </lineage>
</organism>
<protein>
    <submittedName>
        <fullName evidence="1">Uncharacterized protein</fullName>
    </submittedName>
</protein>
<evidence type="ECO:0000313" key="2">
    <source>
        <dbReference type="Proteomes" id="UP001225356"/>
    </source>
</evidence>
<proteinExistence type="predicted"/>
<keyword evidence="2" id="KW-1185">Reference proteome</keyword>
<gene>
    <name evidence="1" type="ORF">J2853_000522</name>
</gene>
<accession>A0ABT9Q4K5</accession>
<sequence>MTELPLDVMSILADEVVSVEDWRTELVDGNTD</sequence>
<reference evidence="1 2" key="1">
    <citation type="submission" date="2023-07" db="EMBL/GenBank/DDBJ databases">
        <title>Sequencing the genomes of 1000 actinobacteria strains.</title>
        <authorList>
            <person name="Klenk H.-P."/>
        </authorList>
    </citation>
    <scope>NUCLEOTIDE SEQUENCE [LARGE SCALE GENOMIC DNA]</scope>
    <source>
        <strain evidence="1 2">DSM 46740</strain>
    </source>
</reference>
<dbReference type="EMBL" id="JAUSQU010000001">
    <property type="protein sequence ID" value="MDP9841311.1"/>
    <property type="molecule type" value="Genomic_DNA"/>
</dbReference>
<dbReference type="Proteomes" id="UP001225356">
    <property type="component" value="Unassembled WGS sequence"/>
</dbReference>